<feature type="transmembrane region" description="Helical" evidence="1">
    <location>
        <begin position="116"/>
        <end position="135"/>
    </location>
</feature>
<dbReference type="Proteomes" id="UP000078559">
    <property type="component" value="Chromosome 5"/>
</dbReference>
<proteinExistence type="predicted"/>
<keyword evidence="1" id="KW-0472">Membrane</keyword>
<sequence>MLEDLTDITLEVTKLASQVIHLPRGPPLHDAPVLPVELLVVVLVVAELVPEAAGPVVGVVVARRQDRRRRRRRALDRVAQDLLGRLAEVRQRQARVRPVVPAVAVRRRRRRRVAIFCRRGVVVGVHLELLARLLVAALRLLGRVVRVVLVRIKPVILVVIVLGEVLIGNGVQAFHYHPHGALLRARGKALVVL</sequence>
<evidence type="ECO:0000313" key="3">
    <source>
        <dbReference type="Proteomes" id="UP000078559"/>
    </source>
</evidence>
<protein>
    <submittedName>
        <fullName evidence="2">Uncharacterized protein</fullName>
    </submittedName>
</protein>
<keyword evidence="1" id="KW-0812">Transmembrane</keyword>
<dbReference type="EMBL" id="CM003102">
    <property type="protein sequence ID" value="KUI69289.1"/>
    <property type="molecule type" value="Genomic_DNA"/>
</dbReference>
<gene>
    <name evidence="2" type="ORF">VM1G_05470</name>
</gene>
<evidence type="ECO:0000256" key="1">
    <source>
        <dbReference type="SAM" id="Phobius"/>
    </source>
</evidence>
<keyword evidence="3" id="KW-1185">Reference proteome</keyword>
<accession>A0A194VYJ3</accession>
<evidence type="ECO:0000313" key="2">
    <source>
        <dbReference type="EMBL" id="KUI69289.1"/>
    </source>
</evidence>
<reference evidence="2" key="1">
    <citation type="submission" date="2014-12" db="EMBL/GenBank/DDBJ databases">
        <title>Genome Sequence of Valsa Canker Pathogens Uncovers a Specific Adaption of Colonization on Woody Bark.</title>
        <authorList>
            <person name="Yin Z."/>
            <person name="Liu H."/>
            <person name="Gao X."/>
            <person name="Li Z."/>
            <person name="Song N."/>
            <person name="Ke X."/>
            <person name="Dai Q."/>
            <person name="Wu Y."/>
            <person name="Sun Y."/>
            <person name="Xu J.-R."/>
            <person name="Kang Z.K."/>
            <person name="Wang L."/>
            <person name="Huang L."/>
        </authorList>
    </citation>
    <scope>NUCLEOTIDE SEQUENCE [LARGE SCALE GENOMIC DNA]</scope>
    <source>
        <strain evidence="2">03-8</strain>
    </source>
</reference>
<feature type="transmembrane region" description="Helical" evidence="1">
    <location>
        <begin position="38"/>
        <end position="62"/>
    </location>
</feature>
<name>A0A194VYJ3_CYTMA</name>
<keyword evidence="1" id="KW-1133">Transmembrane helix</keyword>
<dbReference type="AlphaFoldDB" id="A0A194VYJ3"/>
<organism evidence="2 3">
    <name type="scientific">Cytospora mali</name>
    <name type="common">Apple Valsa canker fungus</name>
    <name type="synonym">Valsa mali</name>
    <dbReference type="NCBI Taxonomy" id="578113"/>
    <lineage>
        <taxon>Eukaryota</taxon>
        <taxon>Fungi</taxon>
        <taxon>Dikarya</taxon>
        <taxon>Ascomycota</taxon>
        <taxon>Pezizomycotina</taxon>
        <taxon>Sordariomycetes</taxon>
        <taxon>Sordariomycetidae</taxon>
        <taxon>Diaporthales</taxon>
        <taxon>Cytosporaceae</taxon>
        <taxon>Cytospora</taxon>
    </lineage>
</organism>
<feature type="transmembrane region" description="Helical" evidence="1">
    <location>
        <begin position="155"/>
        <end position="176"/>
    </location>
</feature>